<dbReference type="OrthoDB" id="6718656at2759"/>
<organism evidence="2 3">
    <name type="scientific">Funneliformis geosporum</name>
    <dbReference type="NCBI Taxonomy" id="1117311"/>
    <lineage>
        <taxon>Eukaryota</taxon>
        <taxon>Fungi</taxon>
        <taxon>Fungi incertae sedis</taxon>
        <taxon>Mucoromycota</taxon>
        <taxon>Glomeromycotina</taxon>
        <taxon>Glomeromycetes</taxon>
        <taxon>Glomerales</taxon>
        <taxon>Glomeraceae</taxon>
        <taxon>Funneliformis</taxon>
    </lineage>
</organism>
<protein>
    <submittedName>
        <fullName evidence="2">4861_t:CDS:1</fullName>
    </submittedName>
</protein>
<dbReference type="Gene3D" id="1.10.510.10">
    <property type="entry name" value="Transferase(Phosphotransferase) domain 1"/>
    <property type="match status" value="1"/>
</dbReference>
<proteinExistence type="predicted"/>
<evidence type="ECO:0000313" key="2">
    <source>
        <dbReference type="EMBL" id="CAI2193974.1"/>
    </source>
</evidence>
<dbReference type="PANTHER" id="PTHR45756:SF1">
    <property type="entry name" value="PROTEIN KINASE DOMAIN CONTAINING PROTEIN"/>
    <property type="match status" value="1"/>
</dbReference>
<dbReference type="PANTHER" id="PTHR45756">
    <property type="entry name" value="PALMITOYLTRANSFERASE"/>
    <property type="match status" value="1"/>
</dbReference>
<keyword evidence="3" id="KW-1185">Reference proteome</keyword>
<evidence type="ECO:0000313" key="3">
    <source>
        <dbReference type="Proteomes" id="UP001153678"/>
    </source>
</evidence>
<dbReference type="AlphaFoldDB" id="A0A9W4T4D2"/>
<feature type="domain" description="Protein kinase" evidence="1">
    <location>
        <begin position="1"/>
        <end position="104"/>
    </location>
</feature>
<dbReference type="PROSITE" id="PS50011">
    <property type="entry name" value="PROTEIN_KINASE_DOM"/>
    <property type="match status" value="1"/>
</dbReference>
<dbReference type="Pfam" id="PF07714">
    <property type="entry name" value="PK_Tyr_Ser-Thr"/>
    <property type="match status" value="1"/>
</dbReference>
<dbReference type="InterPro" id="IPR011009">
    <property type="entry name" value="Kinase-like_dom_sf"/>
</dbReference>
<feature type="non-terminal residue" evidence="2">
    <location>
        <position position="1"/>
    </location>
</feature>
<comment type="caution">
    <text evidence="2">The sequence shown here is derived from an EMBL/GenBank/DDBJ whole genome shotgun (WGS) entry which is preliminary data.</text>
</comment>
<reference evidence="2" key="1">
    <citation type="submission" date="2022-08" db="EMBL/GenBank/DDBJ databases">
        <authorList>
            <person name="Kallberg Y."/>
            <person name="Tangrot J."/>
            <person name="Rosling A."/>
        </authorList>
    </citation>
    <scope>NUCLEOTIDE SEQUENCE</scope>
    <source>
        <strain evidence="2">Wild A</strain>
    </source>
</reference>
<sequence>IPYVDPKKLLDLKFKYEKASDIYSYGVLMWEISSGVPPFKELISKGDLVVLRLFIIDGHRENVIEGTPEDYKELYEKCWNSMPENRPNIKKVLEKFKKMGYGIYEEHNSTFDEVLFLILANFCEFIQSLPVQVLHLYKNIN</sequence>
<dbReference type="SUPFAM" id="SSF56112">
    <property type="entry name" value="Protein kinase-like (PK-like)"/>
    <property type="match status" value="1"/>
</dbReference>
<dbReference type="EMBL" id="CAMKVN010010287">
    <property type="protein sequence ID" value="CAI2193974.1"/>
    <property type="molecule type" value="Genomic_DNA"/>
</dbReference>
<dbReference type="InterPro" id="IPR000719">
    <property type="entry name" value="Prot_kinase_dom"/>
</dbReference>
<dbReference type="Proteomes" id="UP001153678">
    <property type="component" value="Unassembled WGS sequence"/>
</dbReference>
<name>A0A9W4T4D2_9GLOM</name>
<dbReference type="InterPro" id="IPR001245">
    <property type="entry name" value="Ser-Thr/Tyr_kinase_cat_dom"/>
</dbReference>
<gene>
    <name evidence="2" type="ORF">FWILDA_LOCUS16345</name>
</gene>
<feature type="non-terminal residue" evidence="2">
    <location>
        <position position="141"/>
    </location>
</feature>
<dbReference type="GO" id="GO:0004672">
    <property type="term" value="F:protein kinase activity"/>
    <property type="evidence" value="ECO:0007669"/>
    <property type="project" value="InterPro"/>
</dbReference>
<dbReference type="GO" id="GO:0005524">
    <property type="term" value="F:ATP binding"/>
    <property type="evidence" value="ECO:0007669"/>
    <property type="project" value="InterPro"/>
</dbReference>
<dbReference type="InterPro" id="IPR053215">
    <property type="entry name" value="TKL_Ser/Thr_kinase"/>
</dbReference>
<evidence type="ECO:0000259" key="1">
    <source>
        <dbReference type="PROSITE" id="PS50011"/>
    </source>
</evidence>
<accession>A0A9W4T4D2</accession>